<evidence type="ECO:0000256" key="1">
    <source>
        <dbReference type="ARBA" id="ARBA00022722"/>
    </source>
</evidence>
<dbReference type="PANTHER" id="PTHR12814">
    <property type="entry name" value="RNA-BINDING PROTEIN NOB1"/>
    <property type="match status" value="1"/>
</dbReference>
<organism evidence="5 6">
    <name type="scientific">Candidatus Iainarchaeum sp</name>
    <dbReference type="NCBI Taxonomy" id="3101447"/>
    <lineage>
        <taxon>Archaea</taxon>
        <taxon>Candidatus Iainarchaeota</taxon>
        <taxon>Candidatus Iainarchaeia</taxon>
        <taxon>Candidatus Iainarchaeales</taxon>
        <taxon>Candidatus Iainarchaeaceae</taxon>
        <taxon>Candidatus Iainarchaeum</taxon>
    </lineage>
</organism>
<protein>
    <recommendedName>
        <fullName evidence="4">PIN domain-containing protein</fullName>
    </recommendedName>
</protein>
<dbReference type="EMBL" id="JAFGDB010000086">
    <property type="protein sequence ID" value="MBN2067800.1"/>
    <property type="molecule type" value="Genomic_DNA"/>
</dbReference>
<evidence type="ECO:0000313" key="5">
    <source>
        <dbReference type="EMBL" id="MBN2067800.1"/>
    </source>
</evidence>
<sequence length="167" mass="19008">MLYLLDSSAVFNDFSFEFSEKHNYITTPLAVDEFRDMRSRHLMENALQNSLLTIKEPCPESVQLIKGKIREKGFSKLSGTDISLLALALDLKKGKKRFRLVTDDYSIQNFCKLLKIPFESVIRGRIRETISFKLKCPACNKSLKKGSKARKCPDCGSALKRAKTPQN</sequence>
<gene>
    <name evidence="5" type="ORF">JW744_05000</name>
</gene>
<keyword evidence="2" id="KW-0479">Metal-binding</keyword>
<dbReference type="PANTHER" id="PTHR12814:SF2">
    <property type="entry name" value="RNA-BINDING PROTEIN NOB1"/>
    <property type="match status" value="1"/>
</dbReference>
<evidence type="ECO:0000313" key="6">
    <source>
        <dbReference type="Proteomes" id="UP000809243"/>
    </source>
</evidence>
<comment type="caution">
    <text evidence="5">The sequence shown here is derived from an EMBL/GenBank/DDBJ whole genome shotgun (WGS) entry which is preliminary data.</text>
</comment>
<accession>A0A938YXU0</accession>
<dbReference type="GO" id="GO:0030490">
    <property type="term" value="P:maturation of SSU-rRNA"/>
    <property type="evidence" value="ECO:0007669"/>
    <property type="project" value="TreeGrafter"/>
</dbReference>
<keyword evidence="1" id="KW-0540">Nuclease</keyword>
<dbReference type="Pfam" id="PF17146">
    <property type="entry name" value="PIN_6"/>
    <property type="match status" value="1"/>
</dbReference>
<dbReference type="GO" id="GO:0016787">
    <property type="term" value="F:hydrolase activity"/>
    <property type="evidence" value="ECO:0007669"/>
    <property type="project" value="UniProtKB-KW"/>
</dbReference>
<keyword evidence="3" id="KW-0378">Hydrolase</keyword>
<dbReference type="InterPro" id="IPR033411">
    <property type="entry name" value="Ribonuclease_PIN"/>
</dbReference>
<dbReference type="SMART" id="SM00670">
    <property type="entry name" value="PINc"/>
    <property type="match status" value="1"/>
</dbReference>
<feature type="domain" description="PIN" evidence="4">
    <location>
        <begin position="1"/>
        <end position="109"/>
    </location>
</feature>
<dbReference type="Gene3D" id="3.40.50.1010">
    <property type="entry name" value="5'-nuclease"/>
    <property type="match status" value="1"/>
</dbReference>
<dbReference type="InterPro" id="IPR039907">
    <property type="entry name" value="NOB1"/>
</dbReference>
<dbReference type="GO" id="GO:0046872">
    <property type="term" value="F:metal ion binding"/>
    <property type="evidence" value="ECO:0007669"/>
    <property type="project" value="UniProtKB-KW"/>
</dbReference>
<dbReference type="InterPro" id="IPR002716">
    <property type="entry name" value="PIN_dom"/>
</dbReference>
<dbReference type="GO" id="GO:0030688">
    <property type="term" value="C:preribosome, small subunit precursor"/>
    <property type="evidence" value="ECO:0007669"/>
    <property type="project" value="TreeGrafter"/>
</dbReference>
<dbReference type="GO" id="GO:0004521">
    <property type="term" value="F:RNA endonuclease activity"/>
    <property type="evidence" value="ECO:0007669"/>
    <property type="project" value="TreeGrafter"/>
</dbReference>
<reference evidence="5" key="1">
    <citation type="submission" date="2021-01" db="EMBL/GenBank/DDBJ databases">
        <title>Active Sulfur Cycling in an Early Earth Analoge.</title>
        <authorList>
            <person name="Hahn C.R."/>
            <person name="Youssef N.H."/>
            <person name="Elshahed M."/>
        </authorList>
    </citation>
    <scope>NUCLEOTIDE SEQUENCE</scope>
    <source>
        <strain evidence="5">Zod_Metabat.1151</strain>
    </source>
</reference>
<evidence type="ECO:0000259" key="4">
    <source>
        <dbReference type="SMART" id="SM00670"/>
    </source>
</evidence>
<evidence type="ECO:0000256" key="2">
    <source>
        <dbReference type="ARBA" id="ARBA00022723"/>
    </source>
</evidence>
<dbReference type="Proteomes" id="UP000809243">
    <property type="component" value="Unassembled WGS sequence"/>
</dbReference>
<evidence type="ECO:0000256" key="3">
    <source>
        <dbReference type="ARBA" id="ARBA00022801"/>
    </source>
</evidence>
<proteinExistence type="predicted"/>
<dbReference type="AlphaFoldDB" id="A0A938YXU0"/>
<name>A0A938YXU0_9ARCH</name>